<dbReference type="Proteomes" id="UP000002236">
    <property type="component" value="Segment"/>
</dbReference>
<dbReference type="GeneID" id="9861460"/>
<name>E1A2F0_9CAUD</name>
<dbReference type="EMBL" id="HM452126">
    <property type="protein sequence ID" value="ADM79896.1"/>
    <property type="molecule type" value="Genomic_DNA"/>
</dbReference>
<dbReference type="KEGG" id="vg:9861460"/>
<evidence type="ECO:0000313" key="1">
    <source>
        <dbReference type="EMBL" id="ADM79896.1"/>
    </source>
</evidence>
<organism evidence="1 2">
    <name type="scientific">Aeromonas phage phiAS5</name>
    <dbReference type="NCBI Taxonomy" id="879630"/>
    <lineage>
        <taxon>Viruses</taxon>
        <taxon>Duplodnaviria</taxon>
        <taxon>Heunggongvirae</taxon>
        <taxon>Uroviricota</taxon>
        <taxon>Caudoviricetes</taxon>
        <taxon>Pantevenvirales</taxon>
        <taxon>Straboviridae</taxon>
        <taxon>Chrysonvirus</taxon>
        <taxon>Chrysonvirus as5</taxon>
    </lineage>
</organism>
<reference evidence="1 2" key="1">
    <citation type="journal article" date="2012" name="Vet. Microbiol.">
        <title>Complete genome sequence and characterization of a broad-host range T4-like bacteriophage phiAS5 infecting Aeromonas salmonicida subsp. salmonicida.</title>
        <authorList>
            <person name="Kim J.H."/>
            <person name="Son J.S."/>
            <person name="Choi Y.J."/>
            <person name="Choresca C.H.Jr."/>
            <person name="Shin S.P."/>
            <person name="Han J.E."/>
            <person name="Jun J.W."/>
            <person name="Park S.C."/>
        </authorList>
    </citation>
    <scope>NUCLEOTIDE SEQUENCE [LARGE SCALE GENOMIC DNA]</scope>
</reference>
<dbReference type="InterPro" id="IPR012596">
    <property type="entry name" value="Phage_T4_Y12G"/>
</dbReference>
<evidence type="ECO:0000313" key="2">
    <source>
        <dbReference type="Proteomes" id="UP000002236"/>
    </source>
</evidence>
<accession>E1A2F0</accession>
<gene>
    <name evidence="1" type="ORF">phiAS5_ORF0053</name>
</gene>
<dbReference type="Gene3D" id="1.10.357.40">
    <property type="entry name" value="YbiA-like"/>
    <property type="match status" value="1"/>
</dbReference>
<protein>
    <submittedName>
        <fullName evidence="1">Uncharacterized protein</fullName>
    </submittedName>
</protein>
<dbReference type="SUPFAM" id="SSF143990">
    <property type="entry name" value="YbiA-like"/>
    <property type="match status" value="1"/>
</dbReference>
<proteinExistence type="predicted"/>
<sequence length="158" mass="17864">MLDISVSALYPANELSNLAKHEFIFDGVRCGSMEGLLQSLKFQDVEKQIAIAAMWGTGAKFRGAKKAWYNDQTLYWKGVPFSRHSEAYQNLLDNAYDELFVQSESFRKALTSSGNTVLCHSIGHNDPMRTILTVEEFLCRMKRLRSLLLAVNQSVAPR</sequence>
<keyword evidence="2" id="KW-1185">Reference proteome</keyword>
<dbReference type="Pfam" id="PF08010">
    <property type="entry name" value="Phage_30_3"/>
    <property type="match status" value="1"/>
</dbReference>
<dbReference type="RefSeq" id="YP_003969342.1">
    <property type="nucleotide sequence ID" value="NC_014636.1"/>
</dbReference>
<dbReference type="InterPro" id="IPR037238">
    <property type="entry name" value="YbiA-like_sf"/>
</dbReference>
<dbReference type="OrthoDB" id="20109at10239"/>